<evidence type="ECO:0000259" key="9">
    <source>
        <dbReference type="Pfam" id="PF01431"/>
    </source>
</evidence>
<evidence type="ECO:0000256" key="5">
    <source>
        <dbReference type="ARBA" id="ARBA00022723"/>
    </source>
</evidence>
<evidence type="ECO:0000256" key="2">
    <source>
        <dbReference type="ARBA" id="ARBA00004401"/>
    </source>
</evidence>
<keyword evidence="4" id="KW-0645">Protease</keyword>
<evidence type="ECO:0000256" key="7">
    <source>
        <dbReference type="ARBA" id="ARBA00022833"/>
    </source>
</evidence>
<keyword evidence="11" id="KW-1185">Reference proteome</keyword>
<keyword evidence="5" id="KW-0479">Metal-binding</keyword>
<feature type="domain" description="Peptidase M13 N-terminal" evidence="10">
    <location>
        <begin position="3"/>
        <end position="334"/>
    </location>
</feature>
<dbReference type="GO" id="GO:0046872">
    <property type="term" value="F:metal ion binding"/>
    <property type="evidence" value="ECO:0007669"/>
    <property type="project" value="UniProtKB-KW"/>
</dbReference>
<dbReference type="InterPro" id="IPR018497">
    <property type="entry name" value="Peptidase_M13_C"/>
</dbReference>
<organism evidence="11 12">
    <name type="scientific">Fopius arisanus</name>
    <dbReference type="NCBI Taxonomy" id="64838"/>
    <lineage>
        <taxon>Eukaryota</taxon>
        <taxon>Metazoa</taxon>
        <taxon>Ecdysozoa</taxon>
        <taxon>Arthropoda</taxon>
        <taxon>Hexapoda</taxon>
        <taxon>Insecta</taxon>
        <taxon>Pterygota</taxon>
        <taxon>Neoptera</taxon>
        <taxon>Endopterygota</taxon>
        <taxon>Hymenoptera</taxon>
        <taxon>Apocrita</taxon>
        <taxon>Ichneumonoidea</taxon>
        <taxon>Braconidae</taxon>
        <taxon>Opiinae</taxon>
        <taxon>Fopius</taxon>
    </lineage>
</organism>
<keyword evidence="8" id="KW-0482">Metalloprotease</keyword>
<gene>
    <name evidence="12" type="primary">LOC105273685</name>
</gene>
<dbReference type="KEGG" id="fas:105273685"/>
<evidence type="ECO:0000313" key="11">
    <source>
        <dbReference type="Proteomes" id="UP000694866"/>
    </source>
</evidence>
<evidence type="ECO:0000256" key="6">
    <source>
        <dbReference type="ARBA" id="ARBA00022801"/>
    </source>
</evidence>
<dbReference type="OrthoDB" id="6475849at2759"/>
<evidence type="ECO:0000256" key="4">
    <source>
        <dbReference type="ARBA" id="ARBA00022670"/>
    </source>
</evidence>
<dbReference type="InterPro" id="IPR042089">
    <property type="entry name" value="Peptidase_M13_dom_2"/>
</dbReference>
<dbReference type="PANTHER" id="PTHR11733:SF241">
    <property type="entry name" value="GH26575P-RELATED"/>
    <property type="match status" value="1"/>
</dbReference>
<name>A0A9R1UAS3_9HYME</name>
<dbReference type="SUPFAM" id="SSF55486">
    <property type="entry name" value="Metalloproteases ('zincins'), catalytic domain"/>
    <property type="match status" value="1"/>
</dbReference>
<comment type="subcellular location">
    <subcellularLocation>
        <location evidence="2">Cell membrane</location>
        <topology evidence="2">Single-pass type II membrane protein</topology>
    </subcellularLocation>
</comment>
<reference evidence="12" key="1">
    <citation type="submission" date="2025-08" db="UniProtKB">
        <authorList>
            <consortium name="RefSeq"/>
        </authorList>
    </citation>
    <scope>IDENTIFICATION</scope>
    <source>
        <strain evidence="12">USDA-PBARC FA_bdor</strain>
        <tissue evidence="12">Whole organism</tissue>
    </source>
</reference>
<comment type="similarity">
    <text evidence="3">Belongs to the peptidase M13 family.</text>
</comment>
<dbReference type="GO" id="GO:0004222">
    <property type="term" value="F:metalloendopeptidase activity"/>
    <property type="evidence" value="ECO:0007669"/>
    <property type="project" value="InterPro"/>
</dbReference>
<keyword evidence="7" id="KW-0862">Zinc</keyword>
<dbReference type="InterPro" id="IPR000718">
    <property type="entry name" value="Peptidase_M13"/>
</dbReference>
<proteinExistence type="inferred from homology"/>
<feature type="domain" description="Peptidase M13 C-terminal" evidence="9">
    <location>
        <begin position="377"/>
        <end position="572"/>
    </location>
</feature>
<evidence type="ECO:0000259" key="10">
    <source>
        <dbReference type="Pfam" id="PF05649"/>
    </source>
</evidence>
<dbReference type="Pfam" id="PF05649">
    <property type="entry name" value="Peptidase_M13_N"/>
    <property type="match status" value="1"/>
</dbReference>
<dbReference type="InterPro" id="IPR024079">
    <property type="entry name" value="MetalloPept_cat_dom_sf"/>
</dbReference>
<dbReference type="PANTHER" id="PTHR11733">
    <property type="entry name" value="ZINC METALLOPROTEASE FAMILY M13 NEPRILYSIN-RELATED"/>
    <property type="match status" value="1"/>
</dbReference>
<dbReference type="InterPro" id="IPR008753">
    <property type="entry name" value="Peptidase_M13_N"/>
</dbReference>
<dbReference type="RefSeq" id="XP_011314564.1">
    <property type="nucleotide sequence ID" value="XM_011316262.1"/>
</dbReference>
<keyword evidence="6" id="KW-0378">Hydrolase</keyword>
<evidence type="ECO:0000313" key="12">
    <source>
        <dbReference type="RefSeq" id="XP_011314564.1"/>
    </source>
</evidence>
<comment type="cofactor">
    <cofactor evidence="1">
        <name>Zn(2+)</name>
        <dbReference type="ChEBI" id="CHEBI:29105"/>
    </cofactor>
</comment>
<dbReference type="Proteomes" id="UP000694866">
    <property type="component" value="Unplaced"/>
</dbReference>
<dbReference type="GeneID" id="105273685"/>
<dbReference type="AlphaFoldDB" id="A0A9R1UAS3"/>
<dbReference type="GO" id="GO:0005886">
    <property type="term" value="C:plasma membrane"/>
    <property type="evidence" value="ECO:0007669"/>
    <property type="project" value="UniProtKB-SubCell"/>
</dbReference>
<evidence type="ECO:0000256" key="3">
    <source>
        <dbReference type="ARBA" id="ARBA00007357"/>
    </source>
</evidence>
<evidence type="ECO:0000256" key="8">
    <source>
        <dbReference type="ARBA" id="ARBA00023049"/>
    </source>
</evidence>
<evidence type="ECO:0000256" key="1">
    <source>
        <dbReference type="ARBA" id="ARBA00001947"/>
    </source>
</evidence>
<accession>A0A9R1UAS3</accession>
<sequence length="572" mass="67999">MLESPVEDTDIYPIQKAKKLYQSCVSSDLSPMAFMMESLIEENGGWPMLLDFEAWKEDEHSWQEIDLNVARSTGEYAFFGIDFIPIPGGDPEDQNIYLNTPEEETLPLEENEEEYYSGVKRLLTSFFGERKINVSVEQLRKDIHNLYIFEKALQEVTVPEEWQWMHVMNLKQWIGDWYFRNKLQPNPKTKIKWMKVLGNVIKNNDSQITFHWQVNVARPYYLALPEIWRKTTKRTIVNYVYLKFVRKNLQNNKRQGMVSRWLDCFQRTEMFDVNVYWLVERNFGPNYQIYIQKLLQNVKTELIYQINNSRWMEDKFKENFTKKLETIQFSYTYPREYKNLSVIKENSKRNIYEPETSDNCHIYKRLIVSSLTSKVSYSYNENTVYIPVLLFQPSTISFDIPQYIHYATIGYVINEGIGRVLKFTGITQRADNTLTFYNRRPFNHYLRNANCIWQRIEDHLELKVMTFQDMNELISSTFGLRASLRAFKRAGQDQNATWVPNFKLSQFEEYTDEQMFFITFAASSCYKGLQLNLDTNVMEFRVNNVIRKISEFGRVFNCPVDSPMNPVDKCSI</sequence>
<protein>
    <submittedName>
        <fullName evidence="12">Endothelin-converting enzyme-like 1 isoform X1</fullName>
    </submittedName>
</protein>
<dbReference type="Gene3D" id="1.10.1380.10">
    <property type="entry name" value="Neutral endopeptidase , domain2"/>
    <property type="match status" value="1"/>
</dbReference>
<dbReference type="GO" id="GO:0016485">
    <property type="term" value="P:protein processing"/>
    <property type="evidence" value="ECO:0007669"/>
    <property type="project" value="TreeGrafter"/>
</dbReference>
<dbReference type="Pfam" id="PF01431">
    <property type="entry name" value="Peptidase_M13"/>
    <property type="match status" value="1"/>
</dbReference>
<dbReference type="PROSITE" id="PS51885">
    <property type="entry name" value="NEPRILYSIN"/>
    <property type="match status" value="1"/>
</dbReference>
<dbReference type="Gene3D" id="3.40.390.10">
    <property type="entry name" value="Collagenase (Catalytic Domain)"/>
    <property type="match status" value="1"/>
</dbReference>